<accession>A0A518DC12</accession>
<dbReference type="EMBL" id="CP036291">
    <property type="protein sequence ID" value="QDU89024.1"/>
    <property type="molecule type" value="Genomic_DNA"/>
</dbReference>
<name>A0A518DC12_9BACT</name>
<sequence>MGVGGATVGGGVGGIKVETPGGATAGRVTGGVGVAGDSGAAVRGGSVSGAQGARGGSIANVSRGYADTAGNRAGGSVTAARGRNGYTAVNARGGYGSGGTGQIGSIRGVRGPGGNAITAGRGASFVNGQFVGGRSWSAVNGAFTRWNAFTPGWIGRYPGAWWPGKWAVWGSAWAMATWPYASGYCGCSGEPMYYDYGGNVAYEDGQVYVDDQPVATAEEYYQQADQIAESGADPTNEEWMPLGVFAIVADENQTQTDKVVQLAINRDGVIRGNYQDMLTEQVTPVEGAVDKETQRVSLKLEGNDQLVVDTGLYNLTNDEAPVLVHFGPDKQEGRLFIRLKQPDEPAADGTDASTTQPAP</sequence>
<proteinExistence type="predicted"/>
<dbReference type="AlphaFoldDB" id="A0A518DC12"/>
<feature type="region of interest" description="Disordered" evidence="1">
    <location>
        <begin position="340"/>
        <end position="359"/>
    </location>
</feature>
<protein>
    <recommendedName>
        <fullName evidence="4">Mu-protocadherin-putative cell-suface protein</fullName>
    </recommendedName>
</protein>
<organism evidence="2 3">
    <name type="scientific">Pirellulimonas nuda</name>
    <dbReference type="NCBI Taxonomy" id="2528009"/>
    <lineage>
        <taxon>Bacteria</taxon>
        <taxon>Pseudomonadati</taxon>
        <taxon>Planctomycetota</taxon>
        <taxon>Planctomycetia</taxon>
        <taxon>Pirellulales</taxon>
        <taxon>Lacipirellulaceae</taxon>
        <taxon>Pirellulimonas</taxon>
    </lineage>
</organism>
<dbReference type="Proteomes" id="UP000317429">
    <property type="component" value="Chromosome"/>
</dbReference>
<dbReference type="KEGG" id="pnd:Pla175_24090"/>
<evidence type="ECO:0000256" key="1">
    <source>
        <dbReference type="SAM" id="MobiDB-lite"/>
    </source>
</evidence>
<evidence type="ECO:0000313" key="2">
    <source>
        <dbReference type="EMBL" id="QDU89024.1"/>
    </source>
</evidence>
<reference evidence="2 3" key="1">
    <citation type="submission" date="2019-02" db="EMBL/GenBank/DDBJ databases">
        <title>Deep-cultivation of Planctomycetes and their phenomic and genomic characterization uncovers novel biology.</title>
        <authorList>
            <person name="Wiegand S."/>
            <person name="Jogler M."/>
            <person name="Boedeker C."/>
            <person name="Pinto D."/>
            <person name="Vollmers J."/>
            <person name="Rivas-Marin E."/>
            <person name="Kohn T."/>
            <person name="Peeters S.H."/>
            <person name="Heuer A."/>
            <person name="Rast P."/>
            <person name="Oberbeckmann S."/>
            <person name="Bunk B."/>
            <person name="Jeske O."/>
            <person name="Meyerdierks A."/>
            <person name="Storesund J.E."/>
            <person name="Kallscheuer N."/>
            <person name="Luecker S."/>
            <person name="Lage O.M."/>
            <person name="Pohl T."/>
            <person name="Merkel B.J."/>
            <person name="Hornburger P."/>
            <person name="Mueller R.-W."/>
            <person name="Bruemmer F."/>
            <person name="Labrenz M."/>
            <person name="Spormann A.M."/>
            <person name="Op den Camp H."/>
            <person name="Overmann J."/>
            <person name="Amann R."/>
            <person name="Jetten M.S.M."/>
            <person name="Mascher T."/>
            <person name="Medema M.H."/>
            <person name="Devos D.P."/>
            <person name="Kaster A.-K."/>
            <person name="Ovreas L."/>
            <person name="Rohde M."/>
            <person name="Galperin M.Y."/>
            <person name="Jogler C."/>
        </authorList>
    </citation>
    <scope>NUCLEOTIDE SEQUENCE [LARGE SCALE GENOMIC DNA]</scope>
    <source>
        <strain evidence="2 3">Pla175</strain>
    </source>
</reference>
<evidence type="ECO:0008006" key="4">
    <source>
        <dbReference type="Google" id="ProtNLM"/>
    </source>
</evidence>
<keyword evidence="3" id="KW-1185">Reference proteome</keyword>
<gene>
    <name evidence="2" type="ORF">Pla175_24090</name>
</gene>
<evidence type="ECO:0000313" key="3">
    <source>
        <dbReference type="Proteomes" id="UP000317429"/>
    </source>
</evidence>